<dbReference type="SUPFAM" id="SSF54631">
    <property type="entry name" value="CBS-domain pair"/>
    <property type="match status" value="1"/>
</dbReference>
<accession>R4G6M9</accession>
<dbReference type="NCBIfam" id="NF041630">
    <property type="entry name" value="CBS_CbpB"/>
    <property type="match status" value="1"/>
</dbReference>
<dbReference type="Pfam" id="PF00571">
    <property type="entry name" value="CBS"/>
    <property type="match status" value="2"/>
</dbReference>
<reference evidence="5" key="1">
    <citation type="journal article" date="2013" name="Genome">
        <title>Draft Genome Sequence of a Thermophilic Member of the Bacillaceae, Anoxybacillus flavithermus Strain Kn10, Isolated from the Kan-nawa Hot Spring in Japan.</title>
        <authorList>
            <person name="Matsutani M."/>
            <person name="Shirakihara Y."/>
            <person name="Imada K."/>
            <person name="Yakushi T."/>
            <person name="Matsushita K."/>
        </authorList>
    </citation>
    <scope>NUCLEOTIDE SEQUENCE [LARGE SCALE GENOMIC DNA]</scope>
    <source>
        <strain evidence="5">NBRC 109594</strain>
    </source>
</reference>
<proteinExistence type="predicted"/>
<dbReference type="InterPro" id="IPR046342">
    <property type="entry name" value="CBS_dom_sf"/>
</dbReference>
<dbReference type="AlphaFoldDB" id="R4G6M9"/>
<feature type="domain" description="CBS" evidence="3">
    <location>
        <begin position="39"/>
        <end position="99"/>
    </location>
</feature>
<protein>
    <recommendedName>
        <fullName evidence="3">CBS domain-containing protein</fullName>
    </recommendedName>
</protein>
<name>R4G6M9_9BACL</name>
<organism evidence="4 5">
    <name type="scientific">Anoxybacillus flavithermus NBRC 109594</name>
    <dbReference type="NCBI Taxonomy" id="1315967"/>
    <lineage>
        <taxon>Bacteria</taxon>
        <taxon>Bacillati</taxon>
        <taxon>Bacillota</taxon>
        <taxon>Bacilli</taxon>
        <taxon>Bacillales</taxon>
        <taxon>Anoxybacillaceae</taxon>
        <taxon>Anoxybacillus</taxon>
    </lineage>
</organism>
<dbReference type="InterPro" id="IPR000644">
    <property type="entry name" value="CBS_dom"/>
</dbReference>
<comment type="caution">
    <text evidence="4">The sequence shown here is derived from an EMBL/GenBank/DDBJ whole genome shotgun (WGS) entry which is preliminary data.</text>
</comment>
<dbReference type="EMBL" id="BARH01000012">
    <property type="protein sequence ID" value="GAC91212.1"/>
    <property type="molecule type" value="Genomic_DNA"/>
</dbReference>
<dbReference type="PANTHER" id="PTHR43080:SF30">
    <property type="entry name" value="CYCLIC DI-AMP RECEPTOR B"/>
    <property type="match status" value="1"/>
</dbReference>
<dbReference type="CDD" id="cd04643">
    <property type="entry name" value="CBS_pair_bac"/>
    <property type="match status" value="1"/>
</dbReference>
<keyword evidence="1 2" id="KW-0129">CBS domain</keyword>
<evidence type="ECO:0000256" key="1">
    <source>
        <dbReference type="ARBA" id="ARBA00023122"/>
    </source>
</evidence>
<gene>
    <name evidence="4" type="ORF">KN10_1648</name>
</gene>
<dbReference type="InterPro" id="IPR048125">
    <property type="entry name" value="CBS_CbpB"/>
</dbReference>
<dbReference type="PROSITE" id="PS51371">
    <property type="entry name" value="CBS"/>
    <property type="match status" value="2"/>
</dbReference>
<dbReference type="InterPro" id="IPR051257">
    <property type="entry name" value="Diverse_CBS-Domain"/>
</dbReference>
<evidence type="ECO:0000313" key="5">
    <source>
        <dbReference type="Proteomes" id="UP000013057"/>
    </source>
</evidence>
<evidence type="ECO:0000256" key="2">
    <source>
        <dbReference type="PROSITE-ProRule" id="PRU00703"/>
    </source>
</evidence>
<dbReference type="Proteomes" id="UP000013057">
    <property type="component" value="Unassembled WGS sequence"/>
</dbReference>
<feature type="domain" description="CBS" evidence="3">
    <location>
        <begin position="111"/>
        <end position="165"/>
    </location>
</feature>
<dbReference type="Gene3D" id="3.10.580.10">
    <property type="entry name" value="CBS-domain"/>
    <property type="match status" value="1"/>
</dbReference>
<sequence>MKAFFCAFPYRNEHGTMTNGDYIVKGGMTMQQPSLVELMIPSDKVAHVQVGNHLEHALLVLTRTGYSAIPVLDMTYKLQGLISMTMIMDAILGIERIEFERLETMKVEQAMQRNIPRLHVNDSFLKALKLLIDHPFVCVENDDGYFVGIVTRREILKRFNRSMYEKRQ</sequence>
<dbReference type="PANTHER" id="PTHR43080">
    <property type="entry name" value="CBS DOMAIN-CONTAINING PROTEIN CBSX3, MITOCHONDRIAL"/>
    <property type="match status" value="1"/>
</dbReference>
<evidence type="ECO:0000313" key="4">
    <source>
        <dbReference type="EMBL" id="GAC91212.1"/>
    </source>
</evidence>
<evidence type="ECO:0000259" key="3">
    <source>
        <dbReference type="PROSITE" id="PS51371"/>
    </source>
</evidence>